<sequence length="153" mass="15632">MRGRLESNRPEPPQGVFESGLGDLSPSRSRCCAPSPGPETCSRAASSAAPEVVPCIDLQTRAPIMALQAVPPQRAQDSSAAPRPQARDGSADGAADATADVDTRDATVIATAAAVAADDDRRAAQSLTSSKPTPQDAPLAPPTEPLIRTTAHG</sequence>
<dbReference type="Proteomes" id="UP001638806">
    <property type="component" value="Unassembled WGS sequence"/>
</dbReference>
<proteinExistence type="predicted"/>
<protein>
    <submittedName>
        <fullName evidence="1">Uncharacterized protein</fullName>
    </submittedName>
</protein>
<evidence type="ECO:0000313" key="1">
    <source>
        <dbReference type="EMBL" id="KAL3964540.1"/>
    </source>
</evidence>
<accession>A0ACC4E7B7</accession>
<dbReference type="EMBL" id="JBGNUJ010000002">
    <property type="protein sequence ID" value="KAL3964540.1"/>
    <property type="molecule type" value="Genomic_DNA"/>
</dbReference>
<gene>
    <name evidence="1" type="ORF">ACCO45_001544</name>
</gene>
<keyword evidence="2" id="KW-1185">Reference proteome</keyword>
<reference evidence="1" key="1">
    <citation type="submission" date="2024-12" db="EMBL/GenBank/DDBJ databases">
        <title>Comparative genomics and development of molecular markers within Purpureocillium lilacinum and among Purpureocillium species.</title>
        <authorList>
            <person name="Yeh Z.-Y."/>
            <person name="Ni N.-T."/>
            <person name="Lo P.-H."/>
            <person name="Mushyakhwo K."/>
            <person name="Lin C.-F."/>
            <person name="Nai Y.-S."/>
        </authorList>
    </citation>
    <scope>NUCLEOTIDE SEQUENCE</scope>
    <source>
        <strain evidence="1">NCHU-NPUST-175</strain>
    </source>
</reference>
<comment type="caution">
    <text evidence="1">The sequence shown here is derived from an EMBL/GenBank/DDBJ whole genome shotgun (WGS) entry which is preliminary data.</text>
</comment>
<organism evidence="1 2">
    <name type="scientific">Purpureocillium lilacinum</name>
    <name type="common">Paecilomyces lilacinus</name>
    <dbReference type="NCBI Taxonomy" id="33203"/>
    <lineage>
        <taxon>Eukaryota</taxon>
        <taxon>Fungi</taxon>
        <taxon>Dikarya</taxon>
        <taxon>Ascomycota</taxon>
        <taxon>Pezizomycotina</taxon>
        <taxon>Sordariomycetes</taxon>
        <taxon>Hypocreomycetidae</taxon>
        <taxon>Hypocreales</taxon>
        <taxon>Ophiocordycipitaceae</taxon>
        <taxon>Purpureocillium</taxon>
    </lineage>
</organism>
<name>A0ACC4E7B7_PURLI</name>
<evidence type="ECO:0000313" key="2">
    <source>
        <dbReference type="Proteomes" id="UP001638806"/>
    </source>
</evidence>